<accession>B9S4T0</accession>
<evidence type="ECO:0000313" key="9">
    <source>
        <dbReference type="EMBL" id="EEF41404.1"/>
    </source>
</evidence>
<dbReference type="FunFam" id="3.30.1490.120:FF:000002">
    <property type="entry name" value="DNA-directed RNA polymerase III subunit RPC8"/>
    <property type="match status" value="1"/>
</dbReference>
<keyword evidence="5 6" id="KW-0539">Nucleus</keyword>
<dbReference type="eggNOG" id="KOG3297">
    <property type="taxonomic scope" value="Eukaryota"/>
</dbReference>
<reference evidence="10" key="1">
    <citation type="journal article" date="2010" name="Nat. Biotechnol.">
        <title>Draft genome sequence of the oilseed species Ricinus communis.</title>
        <authorList>
            <person name="Chan A.P."/>
            <person name="Crabtree J."/>
            <person name="Zhao Q."/>
            <person name="Lorenzi H."/>
            <person name="Orvis J."/>
            <person name="Puiu D."/>
            <person name="Melake-Berhan A."/>
            <person name="Jones K.M."/>
            <person name="Redman J."/>
            <person name="Chen G."/>
            <person name="Cahoon E.B."/>
            <person name="Gedil M."/>
            <person name="Stanke M."/>
            <person name="Haas B.J."/>
            <person name="Wortman J.R."/>
            <person name="Fraser-Liggett C.M."/>
            <person name="Ravel J."/>
            <person name="Rabinowicz P.D."/>
        </authorList>
    </citation>
    <scope>NUCLEOTIDE SEQUENCE [LARGE SCALE GENOMIC DNA]</scope>
    <source>
        <strain evidence="10">cv. Hale</strain>
    </source>
</reference>
<keyword evidence="4 6" id="KW-0804">Transcription</keyword>
<dbReference type="InterPro" id="IPR045113">
    <property type="entry name" value="Rpb7-like"/>
</dbReference>
<evidence type="ECO:0000313" key="10">
    <source>
        <dbReference type="Proteomes" id="UP000008311"/>
    </source>
</evidence>
<evidence type="ECO:0000256" key="2">
    <source>
        <dbReference type="ARBA" id="ARBA00009307"/>
    </source>
</evidence>
<evidence type="ECO:0000256" key="4">
    <source>
        <dbReference type="ARBA" id="ARBA00023163"/>
    </source>
</evidence>
<evidence type="ECO:0000256" key="1">
    <source>
        <dbReference type="ARBA" id="ARBA00004123"/>
    </source>
</evidence>
<evidence type="ECO:0000259" key="8">
    <source>
        <dbReference type="Pfam" id="PF08292"/>
    </source>
</evidence>
<dbReference type="OMA" id="LGPTLWW"/>
<keyword evidence="10" id="KW-1185">Reference proteome</keyword>
<dbReference type="InterPro" id="IPR005576">
    <property type="entry name" value="Rpb7-like_N"/>
</dbReference>
<dbReference type="SUPFAM" id="SSF88798">
    <property type="entry name" value="N-terminal, heterodimerisation domain of RBP7 (RpoE)"/>
    <property type="match status" value="1"/>
</dbReference>
<dbReference type="STRING" id="3988.B9S4T0"/>
<protein>
    <recommendedName>
        <fullName evidence="6">DNA-directed RNA polymerase subunit</fullName>
    </recommendedName>
</protein>
<dbReference type="GO" id="GO:0006384">
    <property type="term" value="P:transcription initiation at RNA polymerase III promoter"/>
    <property type="evidence" value="ECO:0000318"/>
    <property type="project" value="GO_Central"/>
</dbReference>
<dbReference type="SUPFAM" id="SSF50249">
    <property type="entry name" value="Nucleic acid-binding proteins"/>
    <property type="match status" value="1"/>
</dbReference>
<dbReference type="AlphaFoldDB" id="B9S4T0"/>
<feature type="domain" description="RNA polymerase III subunit Rpc25" evidence="8">
    <location>
        <begin position="83"/>
        <end position="170"/>
    </location>
</feature>
<dbReference type="FunCoup" id="B9S4T0">
    <property type="interactions" value="2981"/>
</dbReference>
<dbReference type="GO" id="GO:0005666">
    <property type="term" value="C:RNA polymerase III complex"/>
    <property type="evidence" value="ECO:0000318"/>
    <property type="project" value="GO_Central"/>
</dbReference>
<dbReference type="InParanoid" id="B9S4T0"/>
<evidence type="ECO:0000256" key="5">
    <source>
        <dbReference type="ARBA" id="ARBA00023242"/>
    </source>
</evidence>
<dbReference type="FunFam" id="2.40.50.140:FF:000488">
    <property type="entry name" value="Predicted protein"/>
    <property type="match status" value="1"/>
</dbReference>
<sequence length="194" mass="22211">MFYLSEIEHTLRLPPSLLSLPLQDAVKKELEIIFLDKVIANLGLCISVYDVTHIDGGFIFPGDGASTYTVRFRIVVFRPFVGEIIVAKLKESNNDGLRLSLGFFDDIYIPSHRLPKPSYSQQDPENRYQAIWIWEFVSEDNKMEFNIDGLDEIKFRVDSVKYPPVPLEQQEKPFAPMVITGSIDDEGLGPVSWW</sequence>
<dbReference type="KEGG" id="rcu:8274735"/>
<gene>
    <name evidence="9" type="ORF">RCOM_0992200</name>
</gene>
<dbReference type="InterPro" id="IPR013238">
    <property type="entry name" value="RNA_pol_III_Rbc25"/>
</dbReference>
<comment type="similarity">
    <text evidence="2">Belongs to the eukaryotic RPB7/RPC8 RNA polymerase subunit family.</text>
</comment>
<evidence type="ECO:0000259" key="7">
    <source>
        <dbReference type="Pfam" id="PF03876"/>
    </source>
</evidence>
<proteinExistence type="inferred from homology"/>
<comment type="subcellular location">
    <subcellularLocation>
        <location evidence="1 6">Nucleus</location>
    </subcellularLocation>
</comment>
<dbReference type="EMBL" id="EQ973866">
    <property type="protein sequence ID" value="EEF41404.1"/>
    <property type="molecule type" value="Genomic_DNA"/>
</dbReference>
<dbReference type="Proteomes" id="UP000008311">
    <property type="component" value="Unassembled WGS sequence"/>
</dbReference>
<keyword evidence="3 6" id="KW-0240">DNA-directed RNA polymerase</keyword>
<comment type="function">
    <text evidence="6">DNA-dependent RNA polymerase which catalyzes the transcription of DNA into RNA using the four ribonucleoside triphosphates as substrates.</text>
</comment>
<dbReference type="Gene3D" id="3.30.1490.120">
    <property type="entry name" value="RNA polymerase Rpb7-like, N-terminal domain"/>
    <property type="match status" value="1"/>
</dbReference>
<dbReference type="Pfam" id="PF03876">
    <property type="entry name" value="SHS2_Rpb7-N"/>
    <property type="match status" value="1"/>
</dbReference>
<dbReference type="OrthoDB" id="10256606at2759"/>
<evidence type="ECO:0000256" key="6">
    <source>
        <dbReference type="RuleBase" id="RU369086"/>
    </source>
</evidence>
<name>B9S4T0_RICCO</name>
<dbReference type="Pfam" id="PF08292">
    <property type="entry name" value="RNA_pol_Rbc25"/>
    <property type="match status" value="1"/>
</dbReference>
<dbReference type="InterPro" id="IPR012340">
    <property type="entry name" value="NA-bd_OB-fold"/>
</dbReference>
<evidence type="ECO:0000256" key="3">
    <source>
        <dbReference type="ARBA" id="ARBA00022478"/>
    </source>
</evidence>
<dbReference type="InterPro" id="IPR036898">
    <property type="entry name" value="RNA_pol_Rpb7-like_N_sf"/>
</dbReference>
<dbReference type="CDD" id="cd04330">
    <property type="entry name" value="RNAP_III_Rpc25_N"/>
    <property type="match status" value="1"/>
</dbReference>
<dbReference type="Gene3D" id="2.40.50.140">
    <property type="entry name" value="Nucleic acid-binding proteins"/>
    <property type="match status" value="1"/>
</dbReference>
<dbReference type="PANTHER" id="PTHR12709:SF1">
    <property type="entry name" value="DNA-DIRECTED RNA POLYMERASE III SUBUNIT RPC8"/>
    <property type="match status" value="1"/>
</dbReference>
<feature type="domain" description="RNA polymerase Rpb7-like N-terminal" evidence="7">
    <location>
        <begin position="8"/>
        <end position="64"/>
    </location>
</feature>
<dbReference type="PANTHER" id="PTHR12709">
    <property type="entry name" value="DNA-DIRECTED RNA POLYMERASE II, III"/>
    <property type="match status" value="1"/>
</dbReference>
<organism evidence="9 10">
    <name type="scientific">Ricinus communis</name>
    <name type="common">Castor bean</name>
    <dbReference type="NCBI Taxonomy" id="3988"/>
    <lineage>
        <taxon>Eukaryota</taxon>
        <taxon>Viridiplantae</taxon>
        <taxon>Streptophyta</taxon>
        <taxon>Embryophyta</taxon>
        <taxon>Tracheophyta</taxon>
        <taxon>Spermatophyta</taxon>
        <taxon>Magnoliopsida</taxon>
        <taxon>eudicotyledons</taxon>
        <taxon>Gunneridae</taxon>
        <taxon>Pentapetalae</taxon>
        <taxon>rosids</taxon>
        <taxon>fabids</taxon>
        <taxon>Malpighiales</taxon>
        <taxon>Euphorbiaceae</taxon>
        <taxon>Acalyphoideae</taxon>
        <taxon>Acalypheae</taxon>
        <taxon>Ricinus</taxon>
    </lineage>
</organism>